<keyword evidence="2" id="KW-1185">Reference proteome</keyword>
<organism evidence="1 2">
    <name type="scientific">Exserohilum turcicum (strain 28A)</name>
    <name type="common">Northern leaf blight fungus</name>
    <name type="synonym">Setosphaeria turcica</name>
    <dbReference type="NCBI Taxonomy" id="671987"/>
    <lineage>
        <taxon>Eukaryota</taxon>
        <taxon>Fungi</taxon>
        <taxon>Dikarya</taxon>
        <taxon>Ascomycota</taxon>
        <taxon>Pezizomycotina</taxon>
        <taxon>Dothideomycetes</taxon>
        <taxon>Pleosporomycetidae</taxon>
        <taxon>Pleosporales</taxon>
        <taxon>Pleosporineae</taxon>
        <taxon>Pleosporaceae</taxon>
        <taxon>Exserohilum</taxon>
    </lineage>
</organism>
<name>R0KRZ3_EXST2</name>
<evidence type="ECO:0000313" key="2">
    <source>
        <dbReference type="Proteomes" id="UP000016935"/>
    </source>
</evidence>
<dbReference type="AlphaFoldDB" id="R0KRZ3"/>
<accession>R0KRZ3</accession>
<reference evidence="1 2" key="1">
    <citation type="journal article" date="2012" name="PLoS Pathog.">
        <title>Diverse lifestyles and strategies of plant pathogenesis encoded in the genomes of eighteen Dothideomycetes fungi.</title>
        <authorList>
            <person name="Ohm R.A."/>
            <person name="Feau N."/>
            <person name="Henrissat B."/>
            <person name="Schoch C.L."/>
            <person name="Horwitz B.A."/>
            <person name="Barry K.W."/>
            <person name="Condon B.J."/>
            <person name="Copeland A.C."/>
            <person name="Dhillon B."/>
            <person name="Glaser F."/>
            <person name="Hesse C.N."/>
            <person name="Kosti I."/>
            <person name="LaButti K."/>
            <person name="Lindquist E.A."/>
            <person name="Lucas S."/>
            <person name="Salamov A.A."/>
            <person name="Bradshaw R.E."/>
            <person name="Ciuffetti L."/>
            <person name="Hamelin R.C."/>
            <person name="Kema G.H.J."/>
            <person name="Lawrence C."/>
            <person name="Scott J.A."/>
            <person name="Spatafora J.W."/>
            <person name="Turgeon B.G."/>
            <person name="de Wit P.J.G.M."/>
            <person name="Zhong S."/>
            <person name="Goodwin S.B."/>
            <person name="Grigoriev I.V."/>
        </authorList>
    </citation>
    <scope>NUCLEOTIDE SEQUENCE [LARGE SCALE GENOMIC DNA]</scope>
    <source>
        <strain evidence="2">28A</strain>
    </source>
</reference>
<dbReference type="STRING" id="671987.R0KRZ3"/>
<dbReference type="RefSeq" id="XP_008021803.1">
    <property type="nucleotide sequence ID" value="XM_008023612.1"/>
</dbReference>
<sequence>MEKRIGLQNLDNDILRARDRRLVVAETKGHDFDRDRYELARVGKEQVLKRTNMSMWFRVSDMRDSVALAWCP</sequence>
<dbReference type="HOGENOM" id="CLU_2723812_0_0_1"/>
<evidence type="ECO:0000313" key="1">
    <source>
        <dbReference type="EMBL" id="EOA90567.1"/>
    </source>
</evidence>
<reference evidence="1 2" key="2">
    <citation type="journal article" date="2013" name="PLoS Genet.">
        <title>Comparative genome structure, secondary metabolite, and effector coding capacity across Cochliobolus pathogens.</title>
        <authorList>
            <person name="Condon B.J."/>
            <person name="Leng Y."/>
            <person name="Wu D."/>
            <person name="Bushley K.E."/>
            <person name="Ohm R.A."/>
            <person name="Otillar R."/>
            <person name="Martin J."/>
            <person name="Schackwitz W."/>
            <person name="Grimwood J."/>
            <person name="MohdZainudin N."/>
            <person name="Xue C."/>
            <person name="Wang R."/>
            <person name="Manning V.A."/>
            <person name="Dhillon B."/>
            <person name="Tu Z.J."/>
            <person name="Steffenson B.J."/>
            <person name="Salamov A."/>
            <person name="Sun H."/>
            <person name="Lowry S."/>
            <person name="LaButti K."/>
            <person name="Han J."/>
            <person name="Copeland A."/>
            <person name="Lindquist E."/>
            <person name="Barry K."/>
            <person name="Schmutz J."/>
            <person name="Baker S.E."/>
            <person name="Ciuffetti L.M."/>
            <person name="Grigoriev I.V."/>
            <person name="Zhong S."/>
            <person name="Turgeon B.G."/>
        </authorList>
    </citation>
    <scope>NUCLEOTIDE SEQUENCE [LARGE SCALE GENOMIC DNA]</scope>
    <source>
        <strain evidence="2">28A</strain>
    </source>
</reference>
<dbReference type="GeneID" id="19403340"/>
<proteinExistence type="predicted"/>
<protein>
    <submittedName>
        <fullName evidence="1">Uncharacterized protein</fullName>
    </submittedName>
</protein>
<dbReference type="EMBL" id="KB908489">
    <property type="protein sequence ID" value="EOA90567.1"/>
    <property type="molecule type" value="Genomic_DNA"/>
</dbReference>
<gene>
    <name evidence="1" type="ORF">SETTUDRAFT_29418</name>
</gene>
<dbReference type="Proteomes" id="UP000016935">
    <property type="component" value="Unassembled WGS sequence"/>
</dbReference>